<dbReference type="RefSeq" id="WP_189226521.1">
    <property type="nucleotide sequence ID" value="NZ_BMRG01000016.1"/>
</dbReference>
<gene>
    <name evidence="2" type="ORF">GCM10010185_58310</name>
</gene>
<sequence length="247" mass="26022">MLGRTHAATGWCAGLALAPGLGAPTLPQALVVATVTAGAALLPDLDHPSSSASRFAGPLTGALSSVVRFLSRGLYQITKGSRDERVSGGHRHATHTVLFAVVLGLWINWWTARTDVWSVVVVLGVAVLLAVDVLGDWLVLVLLGVAGWWIWQGEPGQQLAAVSGWIGWAVAVGCMVHCLGDALTRSGCPFLWPLPIAGETWYELRPPKLLRFRTGGPVETLLIWPGCVVAGVLLLPGVWPALVGAVN</sequence>
<feature type="transmembrane region" description="Helical" evidence="1">
    <location>
        <begin position="222"/>
        <end position="246"/>
    </location>
</feature>
<dbReference type="Pfam" id="PF04307">
    <property type="entry name" value="YdjM"/>
    <property type="match status" value="1"/>
</dbReference>
<keyword evidence="1" id="KW-0472">Membrane</keyword>
<keyword evidence="1" id="KW-1133">Transmembrane helix</keyword>
<comment type="caution">
    <text evidence="2">The sequence shown here is derived from an EMBL/GenBank/DDBJ whole genome shotgun (WGS) entry which is preliminary data.</text>
</comment>
<name>A0A918ASA9_9PSEU</name>
<accession>A0A918ASA9</accession>
<evidence type="ECO:0000313" key="2">
    <source>
        <dbReference type="EMBL" id="GGP76854.1"/>
    </source>
</evidence>
<reference evidence="2" key="2">
    <citation type="submission" date="2020-09" db="EMBL/GenBank/DDBJ databases">
        <authorList>
            <person name="Sun Q."/>
            <person name="Ohkuma M."/>
        </authorList>
    </citation>
    <scope>NUCLEOTIDE SEQUENCE</scope>
    <source>
        <strain evidence="2">JCM 3313</strain>
    </source>
</reference>
<feature type="transmembrane region" description="Helical" evidence="1">
    <location>
        <begin position="162"/>
        <end position="183"/>
    </location>
</feature>
<organism evidence="2 3">
    <name type="scientific">Saccharothrix coeruleofusca</name>
    <dbReference type="NCBI Taxonomy" id="33919"/>
    <lineage>
        <taxon>Bacteria</taxon>
        <taxon>Bacillati</taxon>
        <taxon>Actinomycetota</taxon>
        <taxon>Actinomycetes</taxon>
        <taxon>Pseudonocardiales</taxon>
        <taxon>Pseudonocardiaceae</taxon>
        <taxon>Saccharothrix</taxon>
    </lineage>
</organism>
<dbReference type="InterPro" id="IPR007404">
    <property type="entry name" value="YdjM-like"/>
</dbReference>
<feature type="transmembrane region" description="Helical" evidence="1">
    <location>
        <begin position="117"/>
        <end position="150"/>
    </location>
</feature>
<protein>
    <submittedName>
        <fullName evidence="2">Membrane protein</fullName>
    </submittedName>
</protein>
<dbReference type="EMBL" id="BMRG01000016">
    <property type="protein sequence ID" value="GGP76854.1"/>
    <property type="molecule type" value="Genomic_DNA"/>
</dbReference>
<keyword evidence="3" id="KW-1185">Reference proteome</keyword>
<evidence type="ECO:0000313" key="3">
    <source>
        <dbReference type="Proteomes" id="UP000639606"/>
    </source>
</evidence>
<proteinExistence type="predicted"/>
<keyword evidence="1" id="KW-0812">Transmembrane</keyword>
<evidence type="ECO:0000256" key="1">
    <source>
        <dbReference type="SAM" id="Phobius"/>
    </source>
</evidence>
<dbReference type="AlphaFoldDB" id="A0A918ASA9"/>
<feature type="transmembrane region" description="Helical" evidence="1">
    <location>
        <begin position="92"/>
        <end position="111"/>
    </location>
</feature>
<reference evidence="2" key="1">
    <citation type="journal article" date="2014" name="Int. J. Syst. Evol. Microbiol.">
        <title>Complete genome sequence of Corynebacterium casei LMG S-19264T (=DSM 44701T), isolated from a smear-ripened cheese.</title>
        <authorList>
            <consortium name="US DOE Joint Genome Institute (JGI-PGF)"/>
            <person name="Walter F."/>
            <person name="Albersmeier A."/>
            <person name="Kalinowski J."/>
            <person name="Ruckert C."/>
        </authorList>
    </citation>
    <scope>NUCLEOTIDE SEQUENCE</scope>
    <source>
        <strain evidence="2">JCM 3313</strain>
    </source>
</reference>
<dbReference type="Proteomes" id="UP000639606">
    <property type="component" value="Unassembled WGS sequence"/>
</dbReference>